<gene>
    <name evidence="1" type="ORF">CRP01_24990</name>
</gene>
<sequence>MVNKLLIDSGGTKANWAYLAEGSLQLEGTVPGIHPFFLTEAELAEKLREIREVLPHSGAVSAVFHYGTGTNNQANLSRLQQAYGTVFPEATTAVDSDLLAVARALCGHRPGIAAILGTGSNVGLYNGETLARTAGGLGYVLGDEGGGAYLGKHLLNHFLNGLLPDDLSAKLRERYQLSRDNILEAVYRKPFPNRYLATVAPFIGEHLSHSYIHELVRSCFRDFFRMNVLPLQPEERVPLSCGGSIAFHFADVLREIALEFNIEIGQIAMSPMEGLVRYHLGLA</sequence>
<dbReference type="AlphaFoldDB" id="A0A2D0N5Y2"/>
<dbReference type="InterPro" id="IPR043129">
    <property type="entry name" value="ATPase_NBD"/>
</dbReference>
<dbReference type="PANTHER" id="PTHR43190">
    <property type="entry name" value="N-ACETYL-D-GLUCOSAMINE KINASE"/>
    <property type="match status" value="1"/>
</dbReference>
<evidence type="ECO:0000313" key="1">
    <source>
        <dbReference type="EMBL" id="PHN03808.1"/>
    </source>
</evidence>
<dbReference type="OrthoDB" id="871343at2"/>
<name>A0A2D0N5Y2_FLAN2</name>
<accession>A0A2D0N5Y2</accession>
<evidence type="ECO:0000313" key="2">
    <source>
        <dbReference type="Proteomes" id="UP000223913"/>
    </source>
</evidence>
<comment type="caution">
    <text evidence="1">The sequence shown here is derived from an EMBL/GenBank/DDBJ whole genome shotgun (WGS) entry which is preliminary data.</text>
</comment>
<dbReference type="InterPro" id="IPR052519">
    <property type="entry name" value="Euk-type_GlcNAc_Kinase"/>
</dbReference>
<dbReference type="RefSeq" id="WP_099152840.1">
    <property type="nucleotide sequence ID" value="NZ_PDUD01000029.1"/>
</dbReference>
<keyword evidence="2" id="KW-1185">Reference proteome</keyword>
<evidence type="ECO:0008006" key="3">
    <source>
        <dbReference type="Google" id="ProtNLM"/>
    </source>
</evidence>
<dbReference type="EMBL" id="PDUD01000029">
    <property type="protein sequence ID" value="PHN03808.1"/>
    <property type="molecule type" value="Genomic_DNA"/>
</dbReference>
<dbReference type="CDD" id="cd24079">
    <property type="entry name" value="ASKHA_NBD_PG1100-like"/>
    <property type="match status" value="1"/>
</dbReference>
<dbReference type="SUPFAM" id="SSF53067">
    <property type="entry name" value="Actin-like ATPase domain"/>
    <property type="match status" value="2"/>
</dbReference>
<reference evidence="1 2" key="1">
    <citation type="submission" date="2017-10" db="EMBL/GenBank/DDBJ databases">
        <title>The draft genome sequence of Lewinella nigricans NBRC 102662.</title>
        <authorList>
            <person name="Wang K."/>
        </authorList>
    </citation>
    <scope>NUCLEOTIDE SEQUENCE [LARGE SCALE GENOMIC DNA]</scope>
    <source>
        <strain evidence="1 2">NBRC 102662</strain>
    </source>
</reference>
<proteinExistence type="predicted"/>
<protein>
    <recommendedName>
        <fullName evidence="3">N-acetylglucosamine kinase</fullName>
    </recommendedName>
</protein>
<dbReference type="Gene3D" id="1.10.720.160">
    <property type="match status" value="1"/>
</dbReference>
<dbReference type="Gene3D" id="3.30.420.40">
    <property type="match status" value="2"/>
</dbReference>
<dbReference type="Proteomes" id="UP000223913">
    <property type="component" value="Unassembled WGS sequence"/>
</dbReference>
<organism evidence="1 2">
    <name type="scientific">Flavilitoribacter nigricans (strain ATCC 23147 / DSM 23189 / NBRC 102662 / NCIMB 1420 / SS-2)</name>
    <name type="common">Lewinella nigricans</name>
    <dbReference type="NCBI Taxonomy" id="1122177"/>
    <lineage>
        <taxon>Bacteria</taxon>
        <taxon>Pseudomonadati</taxon>
        <taxon>Bacteroidota</taxon>
        <taxon>Saprospiria</taxon>
        <taxon>Saprospirales</taxon>
        <taxon>Lewinellaceae</taxon>
        <taxon>Flavilitoribacter</taxon>
    </lineage>
</organism>
<dbReference type="PANTHER" id="PTHR43190:SF3">
    <property type="entry name" value="N-ACETYL-D-GLUCOSAMINE KINASE"/>
    <property type="match status" value="1"/>
</dbReference>